<dbReference type="Proteomes" id="UP000078550">
    <property type="component" value="Unassembled WGS sequence"/>
</dbReference>
<gene>
    <name evidence="2" type="ORF">POVWA1_012460</name>
    <name evidence="3" type="ORF">POVWA2_013130</name>
</gene>
<keyword evidence="1" id="KW-0732">Signal</keyword>
<feature type="chain" id="PRO_5015059890" description="Secreted protein" evidence="1">
    <location>
        <begin position="23"/>
        <end position="117"/>
    </location>
</feature>
<name>A0A1A8YNP0_PLAOA</name>
<evidence type="ECO:0000313" key="5">
    <source>
        <dbReference type="Proteomes" id="UP000078555"/>
    </source>
</evidence>
<evidence type="ECO:0000313" key="4">
    <source>
        <dbReference type="Proteomes" id="UP000078550"/>
    </source>
</evidence>
<dbReference type="Proteomes" id="UP000078555">
    <property type="component" value="Unassembled WGS sequence"/>
</dbReference>
<dbReference type="EMBL" id="FLRE01000052">
    <property type="protein sequence ID" value="SBT33126.1"/>
    <property type="molecule type" value="Genomic_DNA"/>
</dbReference>
<reference evidence="3" key="2">
    <citation type="submission" date="2016-05" db="EMBL/GenBank/DDBJ databases">
        <authorList>
            <person name="Lavstsen T."/>
            <person name="Jespersen J.S."/>
        </authorList>
    </citation>
    <scope>NUCLEOTIDE SEQUENCE [LARGE SCALE GENOMIC DNA]</scope>
</reference>
<evidence type="ECO:0000256" key="1">
    <source>
        <dbReference type="SAM" id="SignalP"/>
    </source>
</evidence>
<proteinExistence type="predicted"/>
<protein>
    <recommendedName>
        <fullName evidence="6">Secreted protein</fullName>
    </recommendedName>
</protein>
<accession>A0A1A8YNP0</accession>
<sequence>MYRHTCLVRVCLSRALCAFLRGLLDVVLRANVRVHIKIAPSGAGQIFHMTCASRFFSGSEFTNVIACVRAQCVHMCKAPGRCNFPEHLHFLDKHSLLNPITLNLIMRWEIKNSLENC</sequence>
<dbReference type="AlphaFoldDB" id="A0A1A8YNP0"/>
<feature type="signal peptide" evidence="1">
    <location>
        <begin position="1"/>
        <end position="22"/>
    </location>
</feature>
<evidence type="ECO:0000313" key="3">
    <source>
        <dbReference type="EMBL" id="SBT33126.1"/>
    </source>
</evidence>
<evidence type="ECO:0008006" key="6">
    <source>
        <dbReference type="Google" id="ProtNLM"/>
    </source>
</evidence>
<organism evidence="3 4">
    <name type="scientific">Plasmodium ovale wallikeri</name>
    <dbReference type="NCBI Taxonomy" id="864142"/>
    <lineage>
        <taxon>Eukaryota</taxon>
        <taxon>Sar</taxon>
        <taxon>Alveolata</taxon>
        <taxon>Apicomplexa</taxon>
        <taxon>Aconoidasida</taxon>
        <taxon>Haemosporida</taxon>
        <taxon>Plasmodiidae</taxon>
        <taxon>Plasmodium</taxon>
        <taxon>Plasmodium (Plasmodium)</taxon>
    </lineage>
</organism>
<reference evidence="4 5" key="1">
    <citation type="submission" date="2016-05" db="EMBL/GenBank/DDBJ databases">
        <authorList>
            <person name="Naeem Raeece"/>
        </authorList>
    </citation>
    <scope>NUCLEOTIDE SEQUENCE [LARGE SCALE GENOMIC DNA]</scope>
</reference>
<evidence type="ECO:0000313" key="2">
    <source>
        <dbReference type="EMBL" id="SBT32513.1"/>
    </source>
</evidence>
<keyword evidence="5" id="KW-1185">Reference proteome</keyword>
<dbReference type="EMBL" id="FLRD01000040">
    <property type="protein sequence ID" value="SBT32513.1"/>
    <property type="molecule type" value="Genomic_DNA"/>
</dbReference>